<dbReference type="Pfam" id="PF00111">
    <property type="entry name" value="Fer2"/>
    <property type="match status" value="1"/>
</dbReference>
<dbReference type="Proteomes" id="UP000030063">
    <property type="component" value="Unassembled WGS sequence"/>
</dbReference>
<dbReference type="PANTHER" id="PTHR30212">
    <property type="entry name" value="PROTEIN YIIM"/>
    <property type="match status" value="1"/>
</dbReference>
<dbReference type="Gene3D" id="2.40.30.10">
    <property type="entry name" value="Translation factors"/>
    <property type="match status" value="1"/>
</dbReference>
<keyword evidence="5" id="KW-0479">Metal-binding</keyword>
<dbReference type="SUPFAM" id="SSF63380">
    <property type="entry name" value="Riboflavin synthase domain-like"/>
    <property type="match status" value="1"/>
</dbReference>
<dbReference type="eggNOG" id="COG1018">
    <property type="taxonomic scope" value="Bacteria"/>
</dbReference>
<dbReference type="PROSITE" id="PS51384">
    <property type="entry name" value="FAD_FR"/>
    <property type="match status" value="1"/>
</dbReference>
<dbReference type="AlphaFoldDB" id="A0A0A1YRE1"/>
<dbReference type="STRING" id="1395571.TMS3_0107290"/>
<keyword evidence="7" id="KW-0408">Iron</keyword>
<name>A0A0A1YRE1_9PSED</name>
<dbReference type="InterPro" id="IPR017938">
    <property type="entry name" value="Riboflavin_synthase-like_b-brl"/>
</dbReference>
<dbReference type="Gene3D" id="3.40.50.80">
    <property type="entry name" value="Nucleotide-binding domain of ferredoxin-NADP reductase (FNR) module"/>
    <property type="match status" value="1"/>
</dbReference>
<dbReference type="RefSeq" id="WP_025164566.1">
    <property type="nucleotide sequence ID" value="NZ_AWSQ01000001.1"/>
</dbReference>
<dbReference type="Pfam" id="PF22290">
    <property type="entry name" value="DmmA-like_N"/>
    <property type="match status" value="1"/>
</dbReference>
<dbReference type="InterPro" id="IPR054582">
    <property type="entry name" value="DmmA-like_N"/>
</dbReference>
<evidence type="ECO:0000259" key="9">
    <source>
        <dbReference type="PROSITE" id="PS51085"/>
    </source>
</evidence>
<feature type="domain" description="FAD-binding FR-type" evidence="10">
    <location>
        <begin position="2"/>
        <end position="103"/>
    </location>
</feature>
<organism evidence="11 12">
    <name type="scientific">Pseudomonas taeanensis MS-3</name>
    <dbReference type="NCBI Taxonomy" id="1395571"/>
    <lineage>
        <taxon>Bacteria</taxon>
        <taxon>Pseudomonadati</taxon>
        <taxon>Pseudomonadota</taxon>
        <taxon>Gammaproteobacteria</taxon>
        <taxon>Pseudomonadales</taxon>
        <taxon>Pseudomonadaceae</taxon>
        <taxon>Pseudomonas</taxon>
    </lineage>
</organism>
<evidence type="ECO:0000256" key="3">
    <source>
        <dbReference type="ARBA" id="ARBA00022643"/>
    </source>
</evidence>
<dbReference type="InterPro" id="IPR012675">
    <property type="entry name" value="Beta-grasp_dom_sf"/>
</dbReference>
<dbReference type="InterPro" id="IPR017927">
    <property type="entry name" value="FAD-bd_FR_type"/>
</dbReference>
<feature type="domain" description="2Fe-2S ferredoxin-type" evidence="9">
    <location>
        <begin position="226"/>
        <end position="309"/>
    </location>
</feature>
<dbReference type="GO" id="GO:0016491">
    <property type="term" value="F:oxidoreductase activity"/>
    <property type="evidence" value="ECO:0007669"/>
    <property type="project" value="UniProtKB-KW"/>
</dbReference>
<comment type="cofactor">
    <cofactor evidence="1">
        <name>FMN</name>
        <dbReference type="ChEBI" id="CHEBI:58210"/>
    </cofactor>
</comment>
<dbReference type="OrthoDB" id="9801223at2"/>
<dbReference type="SUPFAM" id="SSF54292">
    <property type="entry name" value="2Fe-2S ferredoxin-like"/>
    <property type="match status" value="1"/>
</dbReference>
<dbReference type="InterPro" id="IPR052353">
    <property type="entry name" value="Benzoxazolinone_Detox_Enz"/>
</dbReference>
<accession>A0A0A1YRE1</accession>
<dbReference type="InterPro" id="IPR001041">
    <property type="entry name" value="2Fe-2S_ferredoxin-type"/>
</dbReference>
<dbReference type="InterPro" id="IPR039261">
    <property type="entry name" value="FNR_nucleotide-bd"/>
</dbReference>
<dbReference type="Gene3D" id="3.10.20.30">
    <property type="match status" value="1"/>
</dbReference>
<evidence type="ECO:0000256" key="4">
    <source>
        <dbReference type="ARBA" id="ARBA00022714"/>
    </source>
</evidence>
<keyword evidence="6" id="KW-0560">Oxidoreductase</keyword>
<keyword evidence="8" id="KW-0411">Iron-sulfur</keyword>
<dbReference type="InterPro" id="IPR036010">
    <property type="entry name" value="2Fe-2S_ferredoxin-like_sf"/>
</dbReference>
<dbReference type="GO" id="GO:0051537">
    <property type="term" value="F:2 iron, 2 sulfur cluster binding"/>
    <property type="evidence" value="ECO:0007669"/>
    <property type="project" value="UniProtKB-KW"/>
</dbReference>
<dbReference type="GO" id="GO:0046872">
    <property type="term" value="F:metal ion binding"/>
    <property type="evidence" value="ECO:0007669"/>
    <property type="project" value="UniProtKB-KW"/>
</dbReference>
<evidence type="ECO:0000256" key="5">
    <source>
        <dbReference type="ARBA" id="ARBA00022723"/>
    </source>
</evidence>
<reference evidence="11 12" key="1">
    <citation type="journal article" date="2014" name="Genome Announc.">
        <title>Draft Genome Sequence of Petroleum Oil-Degrading Marine Bacterium Pseudomonas taeanensis Strain MS-3, Isolated from a Crude Oil-Contaminated Seashore.</title>
        <authorList>
            <person name="Lee S.Y."/>
            <person name="Kim S.H."/>
            <person name="Lee D.G."/>
            <person name="Shin S."/>
            <person name="Yun S.H."/>
            <person name="Choi C.W."/>
            <person name="Chung Y.H."/>
            <person name="Choi J.S."/>
            <person name="Kahng H.Y."/>
            <person name="Kim S.I."/>
        </authorList>
    </citation>
    <scope>NUCLEOTIDE SEQUENCE [LARGE SCALE GENOMIC DNA]</scope>
    <source>
        <strain evidence="11 12">MS-3</strain>
    </source>
</reference>
<dbReference type="PROSITE" id="PS51085">
    <property type="entry name" value="2FE2S_FER_2"/>
    <property type="match status" value="1"/>
</dbReference>
<evidence type="ECO:0000313" key="12">
    <source>
        <dbReference type="Proteomes" id="UP000030063"/>
    </source>
</evidence>
<sequence>MSGFIPVRVTDIRQVTPVIREVSLQSLGTALPKFSAGSHIQVLLPNGKRNAYSLLSDPLDTRHYRIAVRHQENSRGGSRYVHEQLQVGDELRIAPPANLFPLHNEAHLHILLAAGIGITPFMPYCTELLRRGAPFELHYAYRNCISDAYVAQLRDLLGERLHCYDSPQRRLDLKHVLSNRPLGSHVYACGPQRLLDDLHQQAASLGWSDSRIHSEAFSAAQSGQPFSVQLLRSRQQLNVSADQSLLEALEAAGVEVPNLCRGGVCGQCQTGYLQGDVEHRDHFLSPDEKAASLMPCVSRGCGQPLLLDL</sequence>
<evidence type="ECO:0000313" key="11">
    <source>
        <dbReference type="EMBL" id="KFX71719.1"/>
    </source>
</evidence>
<dbReference type="CDD" id="cd00207">
    <property type="entry name" value="fer2"/>
    <property type="match status" value="1"/>
</dbReference>
<keyword evidence="4" id="KW-0001">2Fe-2S</keyword>
<keyword evidence="3" id="KW-0288">FMN</keyword>
<keyword evidence="2" id="KW-0285">Flavoprotein</keyword>
<gene>
    <name evidence="11" type="ORF">TMS3_0107290</name>
</gene>
<dbReference type="CDD" id="cd06185">
    <property type="entry name" value="PDR_like"/>
    <property type="match status" value="1"/>
</dbReference>
<dbReference type="PRINTS" id="PR00409">
    <property type="entry name" value="PHDIOXRDTASE"/>
</dbReference>
<evidence type="ECO:0000256" key="1">
    <source>
        <dbReference type="ARBA" id="ARBA00001917"/>
    </source>
</evidence>
<dbReference type="PROSITE" id="PS00197">
    <property type="entry name" value="2FE2S_FER_1"/>
    <property type="match status" value="1"/>
</dbReference>
<evidence type="ECO:0000259" key="10">
    <source>
        <dbReference type="PROSITE" id="PS51384"/>
    </source>
</evidence>
<protein>
    <submittedName>
        <fullName evidence="11">Ferredoxin</fullName>
    </submittedName>
</protein>
<proteinExistence type="predicted"/>
<evidence type="ECO:0000256" key="6">
    <source>
        <dbReference type="ARBA" id="ARBA00023002"/>
    </source>
</evidence>
<evidence type="ECO:0000256" key="7">
    <source>
        <dbReference type="ARBA" id="ARBA00023004"/>
    </source>
</evidence>
<dbReference type="InterPro" id="IPR006058">
    <property type="entry name" value="2Fe2S_fd_BS"/>
</dbReference>
<dbReference type="SUPFAM" id="SSF52343">
    <property type="entry name" value="Ferredoxin reductase-like, C-terminal NADP-linked domain"/>
    <property type="match status" value="1"/>
</dbReference>
<evidence type="ECO:0000256" key="8">
    <source>
        <dbReference type="ARBA" id="ARBA00023014"/>
    </source>
</evidence>
<evidence type="ECO:0000256" key="2">
    <source>
        <dbReference type="ARBA" id="ARBA00022630"/>
    </source>
</evidence>
<dbReference type="EMBL" id="AWSQ01000001">
    <property type="protein sequence ID" value="KFX71719.1"/>
    <property type="molecule type" value="Genomic_DNA"/>
</dbReference>
<comment type="caution">
    <text evidence="11">The sequence shown here is derived from an EMBL/GenBank/DDBJ whole genome shotgun (WGS) entry which is preliminary data.</text>
</comment>
<dbReference type="PANTHER" id="PTHR30212:SF2">
    <property type="entry name" value="PROTEIN YIIM"/>
    <property type="match status" value="1"/>
</dbReference>
<keyword evidence="12" id="KW-1185">Reference proteome</keyword>